<keyword evidence="4 10" id="KW-1133">Transmembrane helix</keyword>
<evidence type="ECO:0000256" key="1">
    <source>
        <dbReference type="ARBA" id="ARBA00004141"/>
    </source>
</evidence>
<comment type="subcellular location">
    <subcellularLocation>
        <location evidence="1">Membrane</location>
        <topology evidence="1">Multi-pass membrane protein</topology>
    </subcellularLocation>
</comment>
<dbReference type="SUPFAM" id="SSF53850">
    <property type="entry name" value="Periplasmic binding protein-like II"/>
    <property type="match status" value="1"/>
</dbReference>
<dbReference type="Gene3D" id="3.40.190.10">
    <property type="entry name" value="Periplasmic binding protein-like II"/>
    <property type="match status" value="3"/>
</dbReference>
<feature type="transmembrane region" description="Helical" evidence="10">
    <location>
        <begin position="236"/>
        <end position="256"/>
    </location>
</feature>
<feature type="transmembrane region" description="Helical" evidence="10">
    <location>
        <begin position="203"/>
        <end position="224"/>
    </location>
</feature>
<keyword evidence="9" id="KW-0407">Ion channel</keyword>
<evidence type="ECO:0000313" key="13">
    <source>
        <dbReference type="EMBL" id="NPT47247.1"/>
    </source>
</evidence>
<dbReference type="Pfam" id="PF00497">
    <property type="entry name" value="SBP_bac_3"/>
    <property type="match status" value="1"/>
</dbReference>
<evidence type="ECO:0000259" key="12">
    <source>
        <dbReference type="SMART" id="SM00079"/>
    </source>
</evidence>
<evidence type="ECO:0000259" key="11">
    <source>
        <dbReference type="SMART" id="SM00062"/>
    </source>
</evidence>
<protein>
    <submittedName>
        <fullName evidence="13">Transporter substrate-binding domain-containing protein</fullName>
    </submittedName>
</protein>
<gene>
    <name evidence="13" type="ORF">GNZ12_39370</name>
</gene>
<evidence type="ECO:0000256" key="4">
    <source>
        <dbReference type="ARBA" id="ARBA00022989"/>
    </source>
</evidence>
<evidence type="ECO:0000256" key="10">
    <source>
        <dbReference type="SAM" id="Phobius"/>
    </source>
</evidence>
<keyword evidence="3 10" id="KW-0812">Transmembrane</keyword>
<accession>A0ABX2C5T6</accession>
<evidence type="ECO:0000256" key="5">
    <source>
        <dbReference type="ARBA" id="ARBA00023065"/>
    </source>
</evidence>
<feature type="domain" description="Solute-binding protein family 3/N-terminal" evidence="11">
    <location>
        <begin position="93"/>
        <end position="421"/>
    </location>
</feature>
<dbReference type="SMART" id="SM00079">
    <property type="entry name" value="PBPe"/>
    <property type="match status" value="1"/>
</dbReference>
<reference evidence="13 14" key="1">
    <citation type="submission" date="2019-11" db="EMBL/GenBank/DDBJ databases">
        <title>Metabolism of dissolved organic matter in forest soils.</title>
        <authorList>
            <person name="Cyle K.T."/>
            <person name="Wilhelm R.C."/>
            <person name="Martinez C.E."/>
        </authorList>
    </citation>
    <scope>NUCLEOTIDE SEQUENCE [LARGE SCALE GENOMIC DNA]</scope>
    <source>
        <strain evidence="13 14">1N</strain>
    </source>
</reference>
<evidence type="ECO:0000256" key="8">
    <source>
        <dbReference type="ARBA" id="ARBA00023180"/>
    </source>
</evidence>
<keyword evidence="6 10" id="KW-0472">Membrane</keyword>
<dbReference type="InterPro" id="IPR001320">
    <property type="entry name" value="Iontro_rcpt_C"/>
</dbReference>
<dbReference type="InterPro" id="IPR015683">
    <property type="entry name" value="Ionotropic_Glu_rcpt"/>
</dbReference>
<comment type="caution">
    <text evidence="13">The sequence shown here is derived from an EMBL/GenBank/DDBJ whole genome shotgun (WGS) entry which is preliminary data.</text>
</comment>
<keyword evidence="5" id="KW-0406">Ion transport</keyword>
<dbReference type="SUPFAM" id="SSF81324">
    <property type="entry name" value="Voltage-gated potassium channels"/>
    <property type="match status" value="1"/>
</dbReference>
<evidence type="ECO:0000256" key="6">
    <source>
        <dbReference type="ARBA" id="ARBA00023136"/>
    </source>
</evidence>
<evidence type="ECO:0000256" key="2">
    <source>
        <dbReference type="ARBA" id="ARBA00022448"/>
    </source>
</evidence>
<evidence type="ECO:0000313" key="14">
    <source>
        <dbReference type="Proteomes" id="UP000652198"/>
    </source>
</evidence>
<dbReference type="RefSeq" id="WP_172317813.1">
    <property type="nucleotide sequence ID" value="NZ_WOEY01000159.1"/>
</dbReference>
<keyword evidence="14" id="KW-1185">Reference proteome</keyword>
<feature type="domain" description="Ionotropic glutamate receptor C-terminal" evidence="12">
    <location>
        <begin position="96"/>
        <end position="420"/>
    </location>
</feature>
<dbReference type="InterPro" id="IPR001638">
    <property type="entry name" value="Solute-binding_3/MltF_N"/>
</dbReference>
<name>A0ABX2C5T6_9BURK</name>
<evidence type="ECO:0000256" key="9">
    <source>
        <dbReference type="ARBA" id="ARBA00023303"/>
    </source>
</evidence>
<dbReference type="PANTHER" id="PTHR18966">
    <property type="entry name" value="IONOTROPIC GLUTAMATE RECEPTOR"/>
    <property type="match status" value="1"/>
</dbReference>
<organism evidence="13 14">
    <name type="scientific">Paraburkholderia solitsugae</name>
    <dbReference type="NCBI Taxonomy" id="2675748"/>
    <lineage>
        <taxon>Bacteria</taxon>
        <taxon>Pseudomonadati</taxon>
        <taxon>Pseudomonadota</taxon>
        <taxon>Betaproteobacteria</taxon>
        <taxon>Burkholderiales</taxon>
        <taxon>Burkholderiaceae</taxon>
        <taxon>Paraburkholderia</taxon>
    </lineage>
</organism>
<proteinExistence type="predicted"/>
<sequence>MIWLAEAVLAMHDASGATTACRANCDEANHQANLAYPPIVPGNNDAIDFRRDWMNRRSTWLIALRGLMLAFTVTGSGYAVAQVATTASVAHRPLRVMIVPIAPFVLPQTHTPAGFSIDLWNEVARRMRVEFAWTVASAQPDLLPAVQHGDADVAISAITMTPEREKVVDFSLPYFDSGLQIMVRARNESTFLATFWSIPWRPIGQLLGAAISIAFLLANLVWLIERRNDRNFQKPYVRAIGEGLWVTMLIIATGEHGERDASNMWRRILVPAMWLIGVVLIAQLTATVTSSQTVARLQSTIQGPDDLPGKTIGTVPGTIAADYLTQRGLPFVNVTTAADGFRKLTQGDVQAIVYDAPTLQYWAAKRSSGVLQVVGPVFRPEKYGIAVAEGSALRKDINEALLAMYEDGTYEQIYGKWFAAGK</sequence>
<keyword evidence="8" id="KW-0325">Glycoprotein</keyword>
<dbReference type="EMBL" id="WOEY01000159">
    <property type="protein sequence ID" value="NPT47247.1"/>
    <property type="molecule type" value="Genomic_DNA"/>
</dbReference>
<dbReference type="Pfam" id="PF00060">
    <property type="entry name" value="Lig_chan"/>
    <property type="match status" value="1"/>
</dbReference>
<dbReference type="SMART" id="SM00062">
    <property type="entry name" value="PBPb"/>
    <property type="match status" value="1"/>
</dbReference>
<evidence type="ECO:0000256" key="7">
    <source>
        <dbReference type="ARBA" id="ARBA00023170"/>
    </source>
</evidence>
<evidence type="ECO:0000256" key="3">
    <source>
        <dbReference type="ARBA" id="ARBA00022692"/>
    </source>
</evidence>
<keyword evidence="7" id="KW-0675">Receptor</keyword>
<feature type="transmembrane region" description="Helical" evidence="10">
    <location>
        <begin position="60"/>
        <end position="81"/>
    </location>
</feature>
<keyword evidence="2" id="KW-0813">Transport</keyword>
<feature type="transmembrane region" description="Helical" evidence="10">
    <location>
        <begin position="268"/>
        <end position="288"/>
    </location>
</feature>
<dbReference type="Proteomes" id="UP000652198">
    <property type="component" value="Unassembled WGS sequence"/>
</dbReference>